<proteinExistence type="predicted"/>
<dbReference type="SUPFAM" id="SSF48452">
    <property type="entry name" value="TPR-like"/>
    <property type="match status" value="1"/>
</dbReference>
<reference evidence="2" key="1">
    <citation type="submission" date="2020-05" db="EMBL/GenBank/DDBJ databases">
        <title>Novel species in genus Nocardioides.</title>
        <authorList>
            <person name="Zhang G."/>
        </authorList>
    </citation>
    <scope>NUCLEOTIDE SEQUENCE [LARGE SCALE GENOMIC DNA]</scope>
    <source>
        <strain evidence="2">zg-1050</strain>
    </source>
</reference>
<organism evidence="1 2">
    <name type="scientific">Berryella wangjianweii</name>
    <dbReference type="NCBI Taxonomy" id="2734634"/>
    <lineage>
        <taxon>Bacteria</taxon>
        <taxon>Bacillati</taxon>
        <taxon>Actinomycetota</taxon>
        <taxon>Coriobacteriia</taxon>
        <taxon>Eggerthellales</taxon>
        <taxon>Eggerthellaceae</taxon>
        <taxon>Berryella</taxon>
    </lineage>
</organism>
<dbReference type="KEGG" id="bwa:HLV38_06460"/>
<evidence type="ECO:0000313" key="1">
    <source>
        <dbReference type="EMBL" id="QKF07790.1"/>
    </source>
</evidence>
<dbReference type="EMBL" id="CP053716">
    <property type="protein sequence ID" value="QKF07790.1"/>
    <property type="molecule type" value="Genomic_DNA"/>
</dbReference>
<evidence type="ECO:0008006" key="3">
    <source>
        <dbReference type="Google" id="ProtNLM"/>
    </source>
</evidence>
<protein>
    <recommendedName>
        <fullName evidence="3">Tetratricopeptide repeat protein</fullName>
    </recommendedName>
</protein>
<dbReference type="Gene3D" id="1.25.40.10">
    <property type="entry name" value="Tetratricopeptide repeat domain"/>
    <property type="match status" value="1"/>
</dbReference>
<dbReference type="InterPro" id="IPR019734">
    <property type="entry name" value="TPR_rpt"/>
</dbReference>
<dbReference type="AlphaFoldDB" id="A0A6M8J1I0"/>
<dbReference type="RefSeq" id="WP_173165199.1">
    <property type="nucleotide sequence ID" value="NZ_CP053716.1"/>
</dbReference>
<dbReference type="SMART" id="SM00028">
    <property type="entry name" value="TPR"/>
    <property type="match status" value="2"/>
</dbReference>
<sequence length="950" mass="104136">MQILKDGTYRLSGLGSWLSLQTRRMGPLVAPLWVEGDEAPDVDADERLRLVEQSQSLRRRLFGWIGGARALPLPEGGECYLVEFLPGRGSPVRVHAYVNQSGCAWSTSHFLLEEPDRAPDLCLVTVEGMTGTPEVQHAGLVLVLNEDNVAEPHRAAFFGFTDEAVHVWGSALPLPGLEGPAPYRNVMASLYFNYVYRVQLGGAVPPVCRADDLEQLLVRPPFPAALAHASELLGSVRRDPQVRLFALARALQEWLDREVGPAFARKEGLSLSVMDRTSQLYLLNRSDDEESSDVSDEEAFRVEAVLNRFNIVRELLGDRAERADADEVGQAAALALDQFMCELPEVGPAAAAQEEPACDLVPTSEPGEMLPEVQGFRGEWELRFGLSRRFECLRTPYRVNVAFRVDVPGGLAVLRAFVPDERLAPRLAWNAAAGCWEELDEPQRKAIVARYVRLLGIAAASCAFAQSDRLRTVRFCAVSPVWDDEGNLVESTDTAPEECGWSCTFERAAFSDHQAHRALRDDPALFRRTFGAYLRGEGCAGSCGGADVFDEVDGGAHIRLAHDLVEGRDALIPPDLRDSLGARYASELGIFFQSQRRARAESLAESLARTDTDAEAVSVISRHKEGLVGPEERAACDGLMERLVRGSLDRRDQNAVVNAYRGADPLGEALAHARSVMDSDPGEAAGILRSAVDQAEKAGRYVDTSEVVHRNFDSYCSRVLYNLARSGSIMKDLPFMGATDAGRAVEVVPDGLFPCYLELTRLSERSFDLSDDAVRFAKRAVELGPTCCSAHRQLARAHMLRGDFANARISLNHALHVAYLPAEISIAYYQLGYILWKLDEPQAGALCYLKSMRESPTVRPQCVNELQELMDEHGDEVDLVDPDQVDEALAEAGICVAPTDEVSGAFARAAQAACDAGLFRVAHDACAALLRTSSNDVLYGTARSFSRRAF</sequence>
<dbReference type="Proteomes" id="UP000503297">
    <property type="component" value="Chromosome"/>
</dbReference>
<dbReference type="InterPro" id="IPR011990">
    <property type="entry name" value="TPR-like_helical_dom_sf"/>
</dbReference>
<name>A0A6M8J1I0_9ACTN</name>
<keyword evidence="2" id="KW-1185">Reference proteome</keyword>
<evidence type="ECO:0000313" key="2">
    <source>
        <dbReference type="Proteomes" id="UP000503297"/>
    </source>
</evidence>
<accession>A0A6M8J1I0</accession>
<gene>
    <name evidence="1" type="ORF">HLV38_06460</name>
</gene>